<gene>
    <name evidence="1" type="ORF">ARMGADRAFT_750530</name>
</gene>
<protein>
    <submittedName>
        <fullName evidence="1">Uncharacterized protein</fullName>
    </submittedName>
</protein>
<dbReference type="EMBL" id="KZ293651">
    <property type="protein sequence ID" value="PBK95848.1"/>
    <property type="molecule type" value="Genomic_DNA"/>
</dbReference>
<dbReference type="AlphaFoldDB" id="A0A2H3DYB2"/>
<organism evidence="1 2">
    <name type="scientific">Armillaria gallica</name>
    <name type="common">Bulbous honey fungus</name>
    <name type="synonym">Armillaria bulbosa</name>
    <dbReference type="NCBI Taxonomy" id="47427"/>
    <lineage>
        <taxon>Eukaryota</taxon>
        <taxon>Fungi</taxon>
        <taxon>Dikarya</taxon>
        <taxon>Basidiomycota</taxon>
        <taxon>Agaricomycotina</taxon>
        <taxon>Agaricomycetes</taxon>
        <taxon>Agaricomycetidae</taxon>
        <taxon>Agaricales</taxon>
        <taxon>Marasmiineae</taxon>
        <taxon>Physalacriaceae</taxon>
        <taxon>Armillaria</taxon>
    </lineage>
</organism>
<keyword evidence="2" id="KW-1185">Reference proteome</keyword>
<dbReference type="InParanoid" id="A0A2H3DYB2"/>
<reference evidence="2" key="1">
    <citation type="journal article" date="2017" name="Nat. Ecol. Evol.">
        <title>Genome expansion and lineage-specific genetic innovations in the forest pathogenic fungi Armillaria.</title>
        <authorList>
            <person name="Sipos G."/>
            <person name="Prasanna A.N."/>
            <person name="Walter M.C."/>
            <person name="O'Connor E."/>
            <person name="Balint B."/>
            <person name="Krizsan K."/>
            <person name="Kiss B."/>
            <person name="Hess J."/>
            <person name="Varga T."/>
            <person name="Slot J."/>
            <person name="Riley R."/>
            <person name="Boka B."/>
            <person name="Rigling D."/>
            <person name="Barry K."/>
            <person name="Lee J."/>
            <person name="Mihaltcheva S."/>
            <person name="LaButti K."/>
            <person name="Lipzen A."/>
            <person name="Waldron R."/>
            <person name="Moloney N.M."/>
            <person name="Sperisen C."/>
            <person name="Kredics L."/>
            <person name="Vagvoelgyi C."/>
            <person name="Patrignani A."/>
            <person name="Fitzpatrick D."/>
            <person name="Nagy I."/>
            <person name="Doyle S."/>
            <person name="Anderson J.B."/>
            <person name="Grigoriev I.V."/>
            <person name="Gueldener U."/>
            <person name="Muensterkoetter M."/>
            <person name="Nagy L.G."/>
        </authorList>
    </citation>
    <scope>NUCLEOTIDE SEQUENCE [LARGE SCALE GENOMIC DNA]</scope>
    <source>
        <strain evidence="2">Ar21-2</strain>
    </source>
</reference>
<proteinExistence type="predicted"/>
<evidence type="ECO:0000313" key="1">
    <source>
        <dbReference type="EMBL" id="PBK95848.1"/>
    </source>
</evidence>
<evidence type="ECO:0000313" key="2">
    <source>
        <dbReference type="Proteomes" id="UP000217790"/>
    </source>
</evidence>
<name>A0A2H3DYB2_ARMGA</name>
<accession>A0A2H3DYB2</accession>
<dbReference type="Proteomes" id="UP000217790">
    <property type="component" value="Unassembled WGS sequence"/>
</dbReference>
<sequence length="158" mass="17550">MKFGTIGYGVTANIATFHDAFSGKFFAAARGSIPRIRMSKGQGIYVKKSIFILSVVDRFRSQESAVQVQEELSLTFGDRKEPPKIFPRRENQRHEHGCSPSLCLIFFVHASDYQPQVGSLDLAILLHLKSGTVVVFEQTRHLGFGDATKFSTQVVSLA</sequence>